<evidence type="ECO:0000256" key="1">
    <source>
        <dbReference type="ARBA" id="ARBA00023002"/>
    </source>
</evidence>
<dbReference type="EMBL" id="SDHW01000003">
    <property type="protein sequence ID" value="RXK59643.1"/>
    <property type="molecule type" value="Genomic_DNA"/>
</dbReference>
<keyword evidence="6" id="KW-1185">Reference proteome</keyword>
<dbReference type="NCBIfam" id="NF002969">
    <property type="entry name" value="PRK03643.1"/>
    <property type="match status" value="1"/>
</dbReference>
<dbReference type="AlphaFoldDB" id="A0A4Q1CH56"/>
<organism evidence="5 6">
    <name type="scientific">Lacibacter luteus</name>
    <dbReference type="NCBI Taxonomy" id="2508719"/>
    <lineage>
        <taxon>Bacteria</taxon>
        <taxon>Pseudomonadati</taxon>
        <taxon>Bacteroidota</taxon>
        <taxon>Chitinophagia</taxon>
        <taxon>Chitinophagales</taxon>
        <taxon>Chitinophagaceae</taxon>
        <taxon>Lacibacter</taxon>
    </lineage>
</organism>
<sequence length="505" mass="56568">MQLTREACKQLQSKTGLQVPADHLLELPEKVLQFGTGVLLRALPDYFIDKANKQGIFNGRIVVVKSTESDSTAFDMQNGLYTVCVRGIESGKSVEENIINASVSRVLSAKSEWQIILKCAYNPDLKVVISNTTEVGIQLVEDNIQADPPISFPGKLLAFLYERFKAFGGTPESGLVIVPTELITDNGTKLESIVLELAHLNKLEFAFIEWLEQHNTFCNSLVDRIVPGKPNAAELKKLEDELGYADNLLTMSEVFRLWAIEGDEKVKETLSFAQVDTAVVITPDITLFKELKLRLLNGTHTFNCGISFLGGFNITREVVQDDVFGRFTKELMHKEIAPSIPFDIPVKQKEDFANSTFDRFCNPAIDHQLLSITVQYTSKMKMRNLPLIQRHYELSSNAPLRMAAGFAAFLLFMKVTRKDGNKYFGERDGVEYEIKDDSAAYFYEVWQQHEAAAVPAVVMQNTALWEVDLTAYPGFLRAVEEQLNSMLTKGVAQTVAELEQASVTL</sequence>
<name>A0A4Q1CH56_9BACT</name>
<dbReference type="InterPro" id="IPR008927">
    <property type="entry name" value="6-PGluconate_DH-like_C_sf"/>
</dbReference>
<dbReference type="InterPro" id="IPR036291">
    <property type="entry name" value="NAD(P)-bd_dom_sf"/>
</dbReference>
<reference evidence="5 6" key="1">
    <citation type="submission" date="2019-01" db="EMBL/GenBank/DDBJ databases">
        <title>Lacibacter sp. strain TTM-7.</title>
        <authorList>
            <person name="Chen W.-M."/>
        </authorList>
    </citation>
    <scope>NUCLEOTIDE SEQUENCE [LARGE SCALE GENOMIC DNA]</scope>
    <source>
        <strain evidence="5 6">TTM-7</strain>
    </source>
</reference>
<evidence type="ECO:0000259" key="3">
    <source>
        <dbReference type="Pfam" id="PF01232"/>
    </source>
</evidence>
<dbReference type="GO" id="GO:0005829">
    <property type="term" value="C:cytosol"/>
    <property type="evidence" value="ECO:0007669"/>
    <property type="project" value="TreeGrafter"/>
</dbReference>
<dbReference type="InterPro" id="IPR013328">
    <property type="entry name" value="6PGD_dom2"/>
</dbReference>
<dbReference type="RefSeq" id="WP_129131016.1">
    <property type="nucleotide sequence ID" value="NZ_SDHW01000003.1"/>
</dbReference>
<dbReference type="GO" id="GO:0019592">
    <property type="term" value="P:mannitol catabolic process"/>
    <property type="evidence" value="ECO:0007669"/>
    <property type="project" value="TreeGrafter"/>
</dbReference>
<protein>
    <submittedName>
        <fullName evidence="5">Tagaturonate reductase</fullName>
    </submittedName>
</protein>
<evidence type="ECO:0000313" key="6">
    <source>
        <dbReference type="Proteomes" id="UP000290204"/>
    </source>
</evidence>
<dbReference type="Proteomes" id="UP000290204">
    <property type="component" value="Unassembled WGS sequence"/>
</dbReference>
<dbReference type="PANTHER" id="PTHR30524:SF0">
    <property type="entry name" value="ALTRONATE OXIDOREDUCTASE-RELATED"/>
    <property type="match status" value="1"/>
</dbReference>
<dbReference type="Pfam" id="PF01232">
    <property type="entry name" value="Mannitol_dh"/>
    <property type="match status" value="1"/>
</dbReference>
<accession>A0A4Q1CH56</accession>
<gene>
    <name evidence="5" type="ORF">ESA94_11275</name>
</gene>
<dbReference type="GO" id="GO:0008926">
    <property type="term" value="F:mannitol-1-phosphate 5-dehydrogenase activity"/>
    <property type="evidence" value="ECO:0007669"/>
    <property type="project" value="TreeGrafter"/>
</dbReference>
<keyword evidence="1" id="KW-0560">Oxidoreductase</keyword>
<evidence type="ECO:0000259" key="4">
    <source>
        <dbReference type="Pfam" id="PF08125"/>
    </source>
</evidence>
<feature type="domain" description="Mannitol dehydrogenase C-terminal" evidence="4">
    <location>
        <begin position="284"/>
        <end position="486"/>
    </location>
</feature>
<comment type="caution">
    <text evidence="5">The sequence shown here is derived from an EMBL/GenBank/DDBJ whole genome shotgun (WGS) entry which is preliminary data.</text>
</comment>
<dbReference type="SUPFAM" id="SSF48179">
    <property type="entry name" value="6-phosphogluconate dehydrogenase C-terminal domain-like"/>
    <property type="match status" value="1"/>
</dbReference>
<evidence type="ECO:0000256" key="2">
    <source>
        <dbReference type="ARBA" id="ARBA00023027"/>
    </source>
</evidence>
<dbReference type="Gene3D" id="3.40.50.720">
    <property type="entry name" value="NAD(P)-binding Rossmann-like Domain"/>
    <property type="match status" value="1"/>
</dbReference>
<evidence type="ECO:0000313" key="5">
    <source>
        <dbReference type="EMBL" id="RXK59643.1"/>
    </source>
</evidence>
<feature type="domain" description="Mannitol dehydrogenase N-terminal" evidence="3">
    <location>
        <begin position="30"/>
        <end position="269"/>
    </location>
</feature>
<dbReference type="PANTHER" id="PTHR30524">
    <property type="entry name" value="MANNITOL-1-PHOSPHATE 5-DEHYDROGENASE"/>
    <property type="match status" value="1"/>
</dbReference>
<keyword evidence="2" id="KW-0520">NAD</keyword>
<dbReference type="Pfam" id="PF08125">
    <property type="entry name" value="Mannitol_dh_C"/>
    <property type="match status" value="1"/>
</dbReference>
<proteinExistence type="predicted"/>
<dbReference type="Gene3D" id="1.10.1040.10">
    <property type="entry name" value="N-(1-d-carboxylethyl)-l-norvaline Dehydrogenase, domain 2"/>
    <property type="match status" value="1"/>
</dbReference>
<dbReference type="InterPro" id="IPR013131">
    <property type="entry name" value="Mannitol_DH_N"/>
</dbReference>
<dbReference type="OrthoDB" id="9768714at2"/>
<dbReference type="SUPFAM" id="SSF51735">
    <property type="entry name" value="NAD(P)-binding Rossmann-fold domains"/>
    <property type="match status" value="1"/>
</dbReference>
<dbReference type="InterPro" id="IPR013118">
    <property type="entry name" value="Mannitol_DH_C"/>
</dbReference>